<evidence type="ECO:0000313" key="2">
    <source>
        <dbReference type="Proteomes" id="UP000031338"/>
    </source>
</evidence>
<dbReference type="EMBL" id="JRVC01000005">
    <property type="protein sequence ID" value="KHS48068.1"/>
    <property type="molecule type" value="Genomic_DNA"/>
</dbReference>
<dbReference type="Proteomes" id="UP000031338">
    <property type="component" value="Unassembled WGS sequence"/>
</dbReference>
<keyword evidence="2" id="KW-1185">Reference proteome</keyword>
<proteinExistence type="predicted"/>
<protein>
    <submittedName>
        <fullName evidence="1">Uncharacterized protein</fullName>
    </submittedName>
</protein>
<dbReference type="PATRIC" id="fig|48936.3.peg.1259"/>
<evidence type="ECO:0000313" key="1">
    <source>
        <dbReference type="EMBL" id="KHS48068.1"/>
    </source>
</evidence>
<gene>
    <name evidence="1" type="ORF">NJ75_01256</name>
</gene>
<reference evidence="1 2" key="1">
    <citation type="submission" date="2014-10" db="EMBL/GenBank/DDBJ databases">
        <title>Draft genome sequence of Novosphingobium subterraneum DSM 12447.</title>
        <authorList>
            <person name="Gan H.M."/>
            <person name="Gan H.Y."/>
            <person name="Savka M.A."/>
        </authorList>
    </citation>
    <scope>NUCLEOTIDE SEQUENCE [LARGE SCALE GENOMIC DNA]</scope>
    <source>
        <strain evidence="1 2">DSM 12447</strain>
    </source>
</reference>
<dbReference type="AlphaFoldDB" id="A0A0B8ZYD8"/>
<sequence length="105" mass="11458">MLKILAAIAVTTGTPQPLEAHHAYRLPETSSPRPVAHDRRCSSTREVTVCAKRGDGLRLVMDGVEAGPPLHQAQLRIAPSRCANPVENGLRCIRPEVFARLNLDD</sequence>
<comment type="caution">
    <text evidence="1">The sequence shown here is derived from an EMBL/GenBank/DDBJ whole genome shotgun (WGS) entry which is preliminary data.</text>
</comment>
<accession>A0A0B8ZYD8</accession>
<name>A0A0B8ZYD8_9SPHN</name>
<organism evidence="1 2">
    <name type="scientific">Novosphingobium subterraneum</name>
    <dbReference type="NCBI Taxonomy" id="48936"/>
    <lineage>
        <taxon>Bacteria</taxon>
        <taxon>Pseudomonadati</taxon>
        <taxon>Pseudomonadota</taxon>
        <taxon>Alphaproteobacteria</taxon>
        <taxon>Sphingomonadales</taxon>
        <taxon>Sphingomonadaceae</taxon>
        <taxon>Novosphingobium</taxon>
    </lineage>
</organism>